<proteinExistence type="predicted"/>
<feature type="region of interest" description="Disordered" evidence="1">
    <location>
        <begin position="372"/>
        <end position="412"/>
    </location>
</feature>
<dbReference type="Proteomes" id="UP000613740">
    <property type="component" value="Unassembled WGS sequence"/>
</dbReference>
<evidence type="ECO:0000313" key="2">
    <source>
        <dbReference type="EMBL" id="KAG2446766.1"/>
    </source>
</evidence>
<keyword evidence="3" id="KW-1185">Reference proteome</keyword>
<sequence>MSSYKAFRLPESSLSKIGASDAGGTSSSSASAPAPLSLVPEKAAMGHQIRSIVPAQFWGASVASASSPDGALASAVCDPAPLPLLAGAGLSRPHLVLATQALKLPGRPSLVGMPSVCQGQGGLVVDRVLAHSGGDGWWAVLSGRAKLGRMVSQRGDVAAALTEPSNYSLCANSRVQLRRNTIVRTRVDWLPPPSTGGLIRRRGAAPRAAAAPLAHAGGAAGSAPPPLSLSSELRARLGPRAEVRADLAIAQRVSVAHDAAAPAATGGALDAALGAAGGAAGGGGAAATTTPLLLGLQAGTPASSRAPVVWRVGALQVTAPSTVPLAGVDAGAAAGPGSRQAPGLQSAVYVQGTAALQGERFLWRAPKAAPRRRADAAAAGEAGAGGGAAGDGSGADDERPPLPPPSLGPHNPVRQAATYMLTRMGRSDAEDGGSSGRRRGSGGGAASGAAGGKAAAGGAAAAAGGASGASGARGGSEAPFGVELPAASSVQEALMDATQSISRLRDDVTQATQWVSGGGLVEQLEKAHVATGAAGGGTGAAAKKPPRHPHRHHHHHRHKSGAAADATDPVPWSAFVGEPHIKVAGVAGLTLRAPIIRMTHGTSVVNATATAAASEAVAAQPAATAAAGVGDGGGELQPSPLSGALPVRLDWVQDLGLRRFLTRGGRSHREGAEEAALLDAEEEEAGAAGAAGRGSGSGRRGAVGALRPFASAAAAVQLGRFSRWVADFTRVTAQLDAGLWAPPVKGSSDDQRPAPGGPPCQRHPAFALSDTGAWHCLSLSLSQQLLGPLRLAADWRYELASHRPLAMPALWGSPVGAGATGAVEAEEPGARAGAAAAAAAGGRLAHAAKWVPGAARGVAGHVAGMRPQLLESVYALDLALPGSHGAARLVAWWAPRRREGMLELRLF</sequence>
<name>A0A836B3N7_9CHLO</name>
<evidence type="ECO:0000256" key="1">
    <source>
        <dbReference type="SAM" id="MobiDB-lite"/>
    </source>
</evidence>
<organism evidence="2 3">
    <name type="scientific">Chlamydomonas schloesseri</name>
    <dbReference type="NCBI Taxonomy" id="2026947"/>
    <lineage>
        <taxon>Eukaryota</taxon>
        <taxon>Viridiplantae</taxon>
        <taxon>Chlorophyta</taxon>
        <taxon>core chlorophytes</taxon>
        <taxon>Chlorophyceae</taxon>
        <taxon>CS clade</taxon>
        <taxon>Chlamydomonadales</taxon>
        <taxon>Chlamydomonadaceae</taxon>
        <taxon>Chlamydomonas</taxon>
    </lineage>
</organism>
<dbReference type="PANTHER" id="PTHR34954">
    <property type="entry name" value="EXPRESSED PROTEIN"/>
    <property type="match status" value="1"/>
</dbReference>
<protein>
    <submittedName>
        <fullName evidence="2">Uncharacterized protein</fullName>
    </submittedName>
</protein>
<gene>
    <name evidence="2" type="ORF">HYH02_008327</name>
</gene>
<feature type="compositionally biased region" description="Gly residues" evidence="1">
    <location>
        <begin position="382"/>
        <end position="393"/>
    </location>
</feature>
<feature type="region of interest" description="Disordered" evidence="1">
    <location>
        <begin position="426"/>
        <end position="452"/>
    </location>
</feature>
<feature type="compositionally biased region" description="Gly residues" evidence="1">
    <location>
        <begin position="441"/>
        <end position="452"/>
    </location>
</feature>
<dbReference type="InterPro" id="IPR044160">
    <property type="entry name" value="TGD4-like"/>
</dbReference>
<comment type="caution">
    <text evidence="2">The sequence shown here is derived from an EMBL/GenBank/DDBJ whole genome shotgun (WGS) entry which is preliminary data.</text>
</comment>
<evidence type="ECO:0000313" key="3">
    <source>
        <dbReference type="Proteomes" id="UP000613740"/>
    </source>
</evidence>
<dbReference type="GO" id="GO:0034196">
    <property type="term" value="P:acylglycerol transport"/>
    <property type="evidence" value="ECO:0007669"/>
    <property type="project" value="InterPro"/>
</dbReference>
<dbReference type="EMBL" id="JAEHOD010000025">
    <property type="protein sequence ID" value="KAG2446766.1"/>
    <property type="molecule type" value="Genomic_DNA"/>
</dbReference>
<reference evidence="2" key="1">
    <citation type="journal article" date="2020" name="bioRxiv">
        <title>Comparative genomics of Chlamydomonas.</title>
        <authorList>
            <person name="Craig R.J."/>
            <person name="Hasan A.R."/>
            <person name="Ness R.W."/>
            <person name="Keightley P.D."/>
        </authorList>
    </citation>
    <scope>NUCLEOTIDE SEQUENCE</scope>
    <source>
        <strain evidence="2">CCAP 11/173</strain>
    </source>
</reference>
<dbReference type="GO" id="GO:1990052">
    <property type="term" value="P:ER to chloroplast lipid transport"/>
    <property type="evidence" value="ECO:0007669"/>
    <property type="project" value="InterPro"/>
</dbReference>
<dbReference type="AlphaFoldDB" id="A0A836B3N7"/>
<dbReference type="PANTHER" id="PTHR34954:SF3">
    <property type="entry name" value="EXPRESSED PROTEIN"/>
    <property type="match status" value="1"/>
</dbReference>
<feature type="compositionally biased region" description="Basic residues" evidence="1">
    <location>
        <begin position="544"/>
        <end position="560"/>
    </location>
</feature>
<feature type="region of interest" description="Disordered" evidence="1">
    <location>
        <begin position="740"/>
        <end position="764"/>
    </location>
</feature>
<dbReference type="OrthoDB" id="512148at2759"/>
<feature type="region of interest" description="Disordered" evidence="1">
    <location>
        <begin position="533"/>
        <end position="566"/>
    </location>
</feature>
<accession>A0A836B3N7</accession>
<dbReference type="GO" id="GO:0070300">
    <property type="term" value="F:phosphatidic acid binding"/>
    <property type="evidence" value="ECO:0007669"/>
    <property type="project" value="InterPro"/>
</dbReference>